<sequence length="170" mass="19079">MFHTRKTRNIKDLPIYSSLKPEASQATKLVAEHANAKDTSGQKRKLEALGEDNEIESQSNPAKRVRRARELLSKLHTLNEKGPKALADMKNPPVTPQNKVLGDLKIWNYSPPKTTESDKAIRLLVEKRMSKDAPVPGPARTNQSHRLRSSLPCREEESKGRGDEAKEGEH</sequence>
<dbReference type="AlphaFoldDB" id="A0AAN8RQZ7"/>
<feature type="region of interest" description="Disordered" evidence="1">
    <location>
        <begin position="128"/>
        <end position="170"/>
    </location>
</feature>
<feature type="region of interest" description="Disordered" evidence="1">
    <location>
        <begin position="33"/>
        <end position="64"/>
    </location>
</feature>
<proteinExistence type="predicted"/>
<comment type="caution">
    <text evidence="2">The sequence shown here is derived from an EMBL/GenBank/DDBJ whole genome shotgun (WGS) entry which is preliminary data.</text>
</comment>
<evidence type="ECO:0000313" key="3">
    <source>
        <dbReference type="Proteomes" id="UP001313282"/>
    </source>
</evidence>
<evidence type="ECO:0000313" key="2">
    <source>
        <dbReference type="EMBL" id="KAK6351807.1"/>
    </source>
</evidence>
<organism evidence="2 3">
    <name type="scientific">Orbilia javanica</name>
    <dbReference type="NCBI Taxonomy" id="47235"/>
    <lineage>
        <taxon>Eukaryota</taxon>
        <taxon>Fungi</taxon>
        <taxon>Dikarya</taxon>
        <taxon>Ascomycota</taxon>
        <taxon>Pezizomycotina</taxon>
        <taxon>Orbiliomycetes</taxon>
        <taxon>Orbiliales</taxon>
        <taxon>Orbiliaceae</taxon>
        <taxon>Orbilia</taxon>
    </lineage>
</organism>
<feature type="compositionally biased region" description="Basic and acidic residues" evidence="1">
    <location>
        <begin position="153"/>
        <end position="170"/>
    </location>
</feature>
<dbReference type="Proteomes" id="UP001313282">
    <property type="component" value="Unassembled WGS sequence"/>
</dbReference>
<gene>
    <name evidence="2" type="ORF">TWF718_004952</name>
</gene>
<name>A0AAN8RQZ7_9PEZI</name>
<keyword evidence="3" id="KW-1185">Reference proteome</keyword>
<feature type="compositionally biased region" description="Basic and acidic residues" evidence="1">
    <location>
        <begin position="33"/>
        <end position="48"/>
    </location>
</feature>
<protein>
    <submittedName>
        <fullName evidence="2">Uncharacterized protein</fullName>
    </submittedName>
</protein>
<reference evidence="2 3" key="1">
    <citation type="submission" date="2019-10" db="EMBL/GenBank/DDBJ databases">
        <authorList>
            <person name="Palmer J.M."/>
        </authorList>
    </citation>
    <scope>NUCLEOTIDE SEQUENCE [LARGE SCALE GENOMIC DNA]</scope>
    <source>
        <strain evidence="2 3">TWF718</strain>
    </source>
</reference>
<evidence type="ECO:0000256" key="1">
    <source>
        <dbReference type="SAM" id="MobiDB-lite"/>
    </source>
</evidence>
<dbReference type="EMBL" id="JAVHNR010000002">
    <property type="protein sequence ID" value="KAK6351807.1"/>
    <property type="molecule type" value="Genomic_DNA"/>
</dbReference>
<accession>A0AAN8RQZ7</accession>